<dbReference type="CDD" id="cd00085">
    <property type="entry name" value="HNHc"/>
    <property type="match status" value="1"/>
</dbReference>
<dbReference type="Pfam" id="PF01844">
    <property type="entry name" value="HNH"/>
    <property type="match status" value="1"/>
</dbReference>
<organism evidence="2 3">
    <name type="scientific">Actinacidiphila reveromycinica</name>
    <dbReference type="NCBI Taxonomy" id="659352"/>
    <lineage>
        <taxon>Bacteria</taxon>
        <taxon>Bacillati</taxon>
        <taxon>Actinomycetota</taxon>
        <taxon>Actinomycetes</taxon>
        <taxon>Kitasatosporales</taxon>
        <taxon>Streptomycetaceae</taxon>
        <taxon>Actinacidiphila</taxon>
    </lineage>
</organism>
<feature type="domain" description="HNH nuclease" evidence="1">
    <location>
        <begin position="96"/>
        <end position="152"/>
    </location>
</feature>
<reference evidence="2 3" key="3">
    <citation type="journal article" date="2011" name="Nat. Chem. Biol.">
        <title>Reveromycin A biosynthesis uses RevG and RevJ for stereospecific spiroacetal formation.</title>
        <authorList>
            <person name="Takahashi S."/>
            <person name="Toyoda A."/>
            <person name="Sekiyama Y."/>
            <person name="Takagi H."/>
            <person name="Nogawa T."/>
            <person name="Uramoto M."/>
            <person name="Suzuki R."/>
            <person name="Koshino H."/>
            <person name="Kumano T."/>
            <person name="Panthee S."/>
            <person name="Dairi T."/>
            <person name="Ishikawa J."/>
            <person name="Ikeda H."/>
            <person name="Sakaki Y."/>
            <person name="Osada H."/>
        </authorList>
    </citation>
    <scope>NUCLEOTIDE SEQUENCE [LARGE SCALE GENOMIC DNA]</scope>
    <source>
        <strain evidence="2 3">SN-593</strain>
    </source>
</reference>
<keyword evidence="3" id="KW-1185">Reference proteome</keyword>
<accession>A0A7U3VNF6</accession>
<dbReference type="SMART" id="SM00507">
    <property type="entry name" value="HNHc"/>
    <property type="match status" value="1"/>
</dbReference>
<dbReference type="KEGG" id="arev:RVR_3428"/>
<reference evidence="2 3" key="4">
    <citation type="journal article" date="2020" name="Sci. Rep.">
        <title>beta-carboline chemical signals induce reveromycin production through a LuxR family regulator in Streptomyces sp. SN-593.</title>
        <authorList>
            <person name="Panthee S."/>
            <person name="Kito N."/>
            <person name="Hayashi T."/>
            <person name="Shimizu T."/>
            <person name="Ishikawa J."/>
            <person name="Hamamoto H."/>
            <person name="Osada H."/>
            <person name="Takahashi S."/>
        </authorList>
    </citation>
    <scope>NUCLEOTIDE SEQUENCE [LARGE SCALE GENOMIC DNA]</scope>
    <source>
        <strain evidence="2 3">SN-593</strain>
    </source>
</reference>
<dbReference type="InterPro" id="IPR003615">
    <property type="entry name" value="HNH_nuc"/>
</dbReference>
<name>A0A7U3VNF6_9ACTN</name>
<protein>
    <recommendedName>
        <fullName evidence="1">HNH nuclease domain-containing protein</fullName>
    </recommendedName>
</protein>
<dbReference type="EMBL" id="AP018365">
    <property type="protein sequence ID" value="BBA97603.1"/>
    <property type="molecule type" value="Genomic_DNA"/>
</dbReference>
<reference evidence="2 3" key="1">
    <citation type="journal article" date="2010" name="J. Bacteriol.">
        <title>Biochemical characterization of a novel indole prenyltransferase from Streptomyces sp. SN-593.</title>
        <authorList>
            <person name="Takahashi S."/>
            <person name="Takagi H."/>
            <person name="Toyoda A."/>
            <person name="Uramoto M."/>
            <person name="Nogawa T."/>
            <person name="Ueki M."/>
            <person name="Sakaki Y."/>
            <person name="Osada H."/>
        </authorList>
    </citation>
    <scope>NUCLEOTIDE SEQUENCE [LARGE SCALE GENOMIC DNA]</scope>
    <source>
        <strain evidence="2 3">SN-593</strain>
    </source>
</reference>
<evidence type="ECO:0000313" key="3">
    <source>
        <dbReference type="Proteomes" id="UP000595703"/>
    </source>
</evidence>
<evidence type="ECO:0000313" key="2">
    <source>
        <dbReference type="EMBL" id="BBA97603.1"/>
    </source>
</evidence>
<dbReference type="Proteomes" id="UP000595703">
    <property type="component" value="Chromosome"/>
</dbReference>
<gene>
    <name evidence="2" type="ORF">RVR_3428</name>
</gene>
<dbReference type="InterPro" id="IPR002711">
    <property type="entry name" value="HNH"/>
</dbReference>
<sequence length="173" mass="18527">MSRAPDPGAAARPTTEQLRAAVAVAVSIAGVLRVLGRADGSRTRALLRRWMAEDGLDTSHFLGQAHARNRPGPTPRRAPEDVLVRHEGGARTRTSVLRRALAEIGVPQRCAECGTPPVWHGRPMTLEIDHVNGDRADDRAENLRLLCPNCHAVTPTWCRGGRGVPGPLGHAGA</sequence>
<evidence type="ECO:0000259" key="1">
    <source>
        <dbReference type="SMART" id="SM00507"/>
    </source>
</evidence>
<dbReference type="AlphaFoldDB" id="A0A7U3VNF6"/>
<dbReference type="RefSeq" id="WP_237404697.1">
    <property type="nucleotide sequence ID" value="NZ_AP018365.1"/>
</dbReference>
<proteinExistence type="predicted"/>
<reference evidence="2 3" key="2">
    <citation type="journal article" date="2011" name="J. Antibiot.">
        <title>Furaquinocins I and J: novel polyketide isoprenoid hybrid compounds from Streptomyces reveromyceticus SN-593.</title>
        <authorList>
            <person name="Panthee S."/>
            <person name="Takahashi S."/>
            <person name="Takagi H."/>
            <person name="Nogawa T."/>
            <person name="Oowada E."/>
            <person name="Uramoto M."/>
            <person name="Osada H."/>
        </authorList>
    </citation>
    <scope>NUCLEOTIDE SEQUENCE [LARGE SCALE GENOMIC DNA]</scope>
    <source>
        <strain evidence="2 3">SN-593</strain>
    </source>
</reference>